<evidence type="ECO:0000313" key="3">
    <source>
        <dbReference type="Proteomes" id="UP001549146"/>
    </source>
</evidence>
<gene>
    <name evidence="2" type="ORF">ABID46_001260</name>
</gene>
<feature type="signal peptide" evidence="1">
    <location>
        <begin position="1"/>
        <end position="19"/>
    </location>
</feature>
<accession>A0ABV2LTD4</accession>
<dbReference type="EMBL" id="JBEPMO010000005">
    <property type="protein sequence ID" value="MET3731686.1"/>
    <property type="molecule type" value="Genomic_DNA"/>
</dbReference>
<dbReference type="RefSeq" id="WP_354508183.1">
    <property type="nucleotide sequence ID" value="NZ_JBEPMO010000005.1"/>
</dbReference>
<organism evidence="2 3">
    <name type="scientific">Moheibacter stercoris</name>
    <dbReference type="NCBI Taxonomy" id="1628251"/>
    <lineage>
        <taxon>Bacteria</taxon>
        <taxon>Pseudomonadati</taxon>
        <taxon>Bacteroidota</taxon>
        <taxon>Flavobacteriia</taxon>
        <taxon>Flavobacteriales</taxon>
        <taxon>Weeksellaceae</taxon>
        <taxon>Moheibacter</taxon>
    </lineage>
</organism>
<proteinExistence type="predicted"/>
<evidence type="ECO:0000313" key="2">
    <source>
        <dbReference type="EMBL" id="MET3731686.1"/>
    </source>
</evidence>
<protein>
    <submittedName>
        <fullName evidence="2">Uncharacterized protein</fullName>
    </submittedName>
</protein>
<comment type="caution">
    <text evidence="2">The sequence shown here is derived from an EMBL/GenBank/DDBJ whole genome shotgun (WGS) entry which is preliminary data.</text>
</comment>
<keyword evidence="1" id="KW-0732">Signal</keyword>
<reference evidence="2 3" key="1">
    <citation type="submission" date="2024-06" db="EMBL/GenBank/DDBJ databases">
        <title>Genomic Encyclopedia of Type Strains, Phase IV (KMG-IV): sequencing the most valuable type-strain genomes for metagenomic binning, comparative biology and taxonomic classification.</title>
        <authorList>
            <person name="Goeker M."/>
        </authorList>
    </citation>
    <scope>NUCLEOTIDE SEQUENCE [LARGE SCALE GENOMIC DNA]</scope>
    <source>
        <strain evidence="2 3">DSM 29388</strain>
    </source>
</reference>
<keyword evidence="3" id="KW-1185">Reference proteome</keyword>
<name>A0ABV2LTD4_9FLAO</name>
<feature type="chain" id="PRO_5045689396" evidence="1">
    <location>
        <begin position="20"/>
        <end position="478"/>
    </location>
</feature>
<evidence type="ECO:0000256" key="1">
    <source>
        <dbReference type="SAM" id="SignalP"/>
    </source>
</evidence>
<sequence>MRSFFHVSVWFILTFMAMAHLKAQCFECTMTNPTNGNNIPADAKVCITSNVTWNDVTVGNNVRICIAEGATLTIQNNFNTNSNHFLNLDVVGNLRFGQKPNFKSNLLLTVRSTGKLVVGTETNPSDIEFNGLQSNIYNNGKIITNVLGFLNNQSINEIENSSNGELDIRANININGTTVFENFGDINISNSYNNNSTSTYINCGVINANTGFNLGGGKIVNSGEFNHGTGQMDLTGTSRLENYGTLTSLGTINGSSNGTLLNHGLMKITTIQPNGMQMSGPSHSDKLGYFQIVNAINPNGAKVGPNLNFTKYQPGFHLKSTNQNPSQIFANNPIYVDATGQSSTAELANVVFDCEANGSCSATLNLSSNCEAEETPNLCTRRPTGGTPDGFTTVGINTYKSVKSNWPQSEPNGFIALESANKGFVITRVEHVSFEPTNTDSIAPENLVEGMLVYDIQDECIKLFNGINWKCINKCVTL</sequence>
<dbReference type="Proteomes" id="UP001549146">
    <property type="component" value="Unassembled WGS sequence"/>
</dbReference>